<dbReference type="Gene3D" id="3.40.190.10">
    <property type="entry name" value="Periplasmic binding protein-like II"/>
    <property type="match status" value="2"/>
</dbReference>
<dbReference type="EMBL" id="SMRP01000010">
    <property type="protein sequence ID" value="TDG21728.1"/>
    <property type="molecule type" value="Genomic_DNA"/>
</dbReference>
<organism evidence="6 7">
    <name type="scientific">Paraburkholderia silviterrae</name>
    <dbReference type="NCBI Taxonomy" id="2528715"/>
    <lineage>
        <taxon>Bacteria</taxon>
        <taxon>Pseudomonadati</taxon>
        <taxon>Pseudomonadota</taxon>
        <taxon>Betaproteobacteria</taxon>
        <taxon>Burkholderiales</taxon>
        <taxon>Burkholderiaceae</taxon>
        <taxon>Paraburkholderia</taxon>
    </lineage>
</organism>
<dbReference type="SUPFAM" id="SSF53850">
    <property type="entry name" value="Periplasmic binding protein-like II"/>
    <property type="match status" value="1"/>
</dbReference>
<dbReference type="Proteomes" id="UP000295722">
    <property type="component" value="Unassembled WGS sequence"/>
</dbReference>
<dbReference type="PRINTS" id="PR00039">
    <property type="entry name" value="HTHLYSR"/>
</dbReference>
<evidence type="ECO:0000313" key="7">
    <source>
        <dbReference type="Proteomes" id="UP000295722"/>
    </source>
</evidence>
<dbReference type="Gene3D" id="1.10.10.10">
    <property type="entry name" value="Winged helix-like DNA-binding domain superfamily/Winged helix DNA-binding domain"/>
    <property type="match status" value="1"/>
</dbReference>
<dbReference type="PROSITE" id="PS50931">
    <property type="entry name" value="HTH_LYSR"/>
    <property type="match status" value="1"/>
</dbReference>
<evidence type="ECO:0000313" key="6">
    <source>
        <dbReference type="EMBL" id="TDG21728.1"/>
    </source>
</evidence>
<protein>
    <submittedName>
        <fullName evidence="6">LysR family transcriptional regulator</fullName>
    </submittedName>
</protein>
<keyword evidence="7" id="KW-1185">Reference proteome</keyword>
<dbReference type="GO" id="GO:0003700">
    <property type="term" value="F:DNA-binding transcription factor activity"/>
    <property type="evidence" value="ECO:0007669"/>
    <property type="project" value="InterPro"/>
</dbReference>
<dbReference type="PANTHER" id="PTHR30346:SF30">
    <property type="entry name" value="SMALL NEUTRAL PROTEASE REGULATORY PROTEIN"/>
    <property type="match status" value="1"/>
</dbReference>
<dbReference type="RefSeq" id="WP_133196645.1">
    <property type="nucleotide sequence ID" value="NZ_JBHUCW010000038.1"/>
</dbReference>
<dbReference type="InterPro" id="IPR037410">
    <property type="entry name" value="BudR_PBP2"/>
</dbReference>
<dbReference type="OrthoDB" id="5292387at2"/>
<comment type="similarity">
    <text evidence="1">Belongs to the LysR transcriptional regulatory family.</text>
</comment>
<evidence type="ECO:0000256" key="1">
    <source>
        <dbReference type="ARBA" id="ARBA00009437"/>
    </source>
</evidence>
<evidence type="ECO:0000256" key="2">
    <source>
        <dbReference type="ARBA" id="ARBA00023015"/>
    </source>
</evidence>
<keyword evidence="2" id="KW-0805">Transcription regulation</keyword>
<dbReference type="GO" id="GO:0032993">
    <property type="term" value="C:protein-DNA complex"/>
    <property type="evidence" value="ECO:0007669"/>
    <property type="project" value="TreeGrafter"/>
</dbReference>
<dbReference type="Pfam" id="PF00126">
    <property type="entry name" value="HTH_1"/>
    <property type="match status" value="1"/>
</dbReference>
<reference evidence="6 7" key="1">
    <citation type="submission" date="2019-03" db="EMBL/GenBank/DDBJ databases">
        <title>Paraburkholderia sp. 4M-K11, isolated from subtropical forest soil.</title>
        <authorList>
            <person name="Gao Z.-H."/>
            <person name="Qiu L.-H."/>
        </authorList>
    </citation>
    <scope>NUCLEOTIDE SEQUENCE [LARGE SCALE GENOMIC DNA]</scope>
    <source>
        <strain evidence="6 7">4M-K11</strain>
    </source>
</reference>
<dbReference type="InterPro" id="IPR036390">
    <property type="entry name" value="WH_DNA-bd_sf"/>
</dbReference>
<keyword evidence="4" id="KW-0804">Transcription</keyword>
<dbReference type="PANTHER" id="PTHR30346">
    <property type="entry name" value="TRANSCRIPTIONAL DUAL REGULATOR HCAR-RELATED"/>
    <property type="match status" value="1"/>
</dbReference>
<comment type="caution">
    <text evidence="6">The sequence shown here is derived from an EMBL/GenBank/DDBJ whole genome shotgun (WGS) entry which is preliminary data.</text>
</comment>
<evidence type="ECO:0000259" key="5">
    <source>
        <dbReference type="PROSITE" id="PS50931"/>
    </source>
</evidence>
<keyword evidence="3" id="KW-0238">DNA-binding</keyword>
<name>A0A4R5M6H6_9BURK</name>
<dbReference type="AlphaFoldDB" id="A0A4R5M6H6"/>
<sequence length="302" mass="33522">MELRHLKYFVVVAEELHFTRAAERLGMAQPPLSQQIRKLEHEIGALLFRRLTRGIELTDAGRVLYEDARRIVDHVELAKTRAQSAARGQTGHIRVGFASSVVFHPVIAEIVRTYRDTHPDVRLSPSESNVAALIEDLLDERIDVAIIRQAAHESERVQVEELFDEEMVIVLPPKHRLAGRTGIQLHSLAQETLIMFPRSIAPVLYDEVISACQRAGFSPQLGQESTQVASAVSMVAAGFGVSIVPHSIRQLAATGVTYHAIEGPAPRAQIAIACRSTEFSKVVRDFMEVARRASKDRHHGDA</sequence>
<dbReference type="SUPFAM" id="SSF46785">
    <property type="entry name" value="Winged helix' DNA-binding domain"/>
    <property type="match status" value="1"/>
</dbReference>
<dbReference type="InterPro" id="IPR000847">
    <property type="entry name" value="LysR_HTH_N"/>
</dbReference>
<dbReference type="InterPro" id="IPR005119">
    <property type="entry name" value="LysR_subst-bd"/>
</dbReference>
<dbReference type="Pfam" id="PF03466">
    <property type="entry name" value="LysR_substrate"/>
    <property type="match status" value="1"/>
</dbReference>
<accession>A0A4R5M6H6</accession>
<evidence type="ECO:0000256" key="3">
    <source>
        <dbReference type="ARBA" id="ARBA00023125"/>
    </source>
</evidence>
<dbReference type="FunFam" id="1.10.10.10:FF:000001">
    <property type="entry name" value="LysR family transcriptional regulator"/>
    <property type="match status" value="1"/>
</dbReference>
<gene>
    <name evidence="6" type="ORF">EYW47_20385</name>
</gene>
<dbReference type="GO" id="GO:0003677">
    <property type="term" value="F:DNA binding"/>
    <property type="evidence" value="ECO:0007669"/>
    <property type="project" value="UniProtKB-KW"/>
</dbReference>
<proteinExistence type="inferred from homology"/>
<dbReference type="CDD" id="cd08451">
    <property type="entry name" value="PBP2_BudR"/>
    <property type="match status" value="1"/>
</dbReference>
<evidence type="ECO:0000256" key="4">
    <source>
        <dbReference type="ARBA" id="ARBA00023163"/>
    </source>
</evidence>
<feature type="domain" description="HTH lysR-type" evidence="5">
    <location>
        <begin position="1"/>
        <end position="58"/>
    </location>
</feature>
<dbReference type="InterPro" id="IPR036388">
    <property type="entry name" value="WH-like_DNA-bd_sf"/>
</dbReference>